<evidence type="ECO:0000313" key="3">
    <source>
        <dbReference type="EMBL" id="HIA98296.1"/>
    </source>
</evidence>
<dbReference type="Proteomes" id="UP000589132">
    <property type="component" value="Unassembled WGS sequence"/>
</dbReference>
<dbReference type="Pfam" id="PF13631">
    <property type="entry name" value="Cytochrom_B_N_2"/>
    <property type="match status" value="1"/>
</dbReference>
<dbReference type="PANTHER" id="PTHR19271">
    <property type="entry name" value="CYTOCHROME B"/>
    <property type="match status" value="1"/>
</dbReference>
<dbReference type="GO" id="GO:0009055">
    <property type="term" value="F:electron transfer activity"/>
    <property type="evidence" value="ECO:0007669"/>
    <property type="project" value="InterPro"/>
</dbReference>
<comment type="caution">
    <text evidence="3">The sequence shown here is derived from an EMBL/GenBank/DDBJ whole genome shotgun (WGS) entry which is preliminary data.</text>
</comment>
<feature type="transmembrane region" description="Helical" evidence="1">
    <location>
        <begin position="191"/>
        <end position="211"/>
    </location>
</feature>
<dbReference type="SUPFAM" id="SSF81342">
    <property type="entry name" value="Transmembrane di-heme cytochromes"/>
    <property type="match status" value="1"/>
</dbReference>
<feature type="transmembrane region" description="Helical" evidence="1">
    <location>
        <begin position="6"/>
        <end position="25"/>
    </location>
</feature>
<dbReference type="InterPro" id="IPR016174">
    <property type="entry name" value="Di-haem_cyt_TM"/>
</dbReference>
<dbReference type="InterPro" id="IPR027387">
    <property type="entry name" value="Cytb/b6-like_sf"/>
</dbReference>
<protein>
    <submittedName>
        <fullName evidence="3">Cytochrome bc complex cytochrome b subunit</fullName>
    </submittedName>
</protein>
<evidence type="ECO:0000313" key="4">
    <source>
        <dbReference type="Proteomes" id="UP000589132"/>
    </source>
</evidence>
<feature type="domain" description="Cytochrome b/b6 N-terminal region profile" evidence="2">
    <location>
        <begin position="36"/>
        <end position="288"/>
    </location>
</feature>
<sequence>MRKYTFLLIFLSLAGAVAGIGYLYITGLLPKAIFETWRWIDERFALHRYVSLAKREYYSVVYTLMPATGRTMPQSHTERYNVKAVWYWYPFYSLGGLSFFAYIVLAITGIYLGFYYIPDGEMVPVDPEVPDGEKTSGAYQSMELIMTQVSFGYIIRAVHHWSAHFMVASVFLHMMRVYFVGAYRNPREINWMLGSILLMITIFFGYTGYLLPWDELGFAAGSIGLEMATSIPAMGPLMAQIVFGGTQLTGDTITRMYWLHIFVLPLIGTILIIIHMALVWIQGEAEPH</sequence>
<keyword evidence="1" id="KW-0812">Transmembrane</keyword>
<gene>
    <name evidence="3" type="ORF">EYO15_03855</name>
</gene>
<feature type="transmembrane region" description="Helical" evidence="1">
    <location>
        <begin position="89"/>
        <end position="117"/>
    </location>
</feature>
<keyword evidence="1" id="KW-1133">Transmembrane helix</keyword>
<accession>A0A7J4CZX5</accession>
<organism evidence="3 4">
    <name type="scientific">Marine Group III euryarchaeote</name>
    <dbReference type="NCBI Taxonomy" id="2173149"/>
    <lineage>
        <taxon>Archaea</taxon>
        <taxon>Methanobacteriati</taxon>
        <taxon>Thermoplasmatota</taxon>
        <taxon>Thermoplasmata</taxon>
        <taxon>Candidatus Thermoprofundales</taxon>
    </lineage>
</organism>
<dbReference type="GO" id="GO:0016491">
    <property type="term" value="F:oxidoreductase activity"/>
    <property type="evidence" value="ECO:0007669"/>
    <property type="project" value="InterPro"/>
</dbReference>
<feature type="transmembrane region" description="Helical" evidence="1">
    <location>
        <begin position="223"/>
        <end position="245"/>
    </location>
</feature>
<dbReference type="GO" id="GO:0022904">
    <property type="term" value="P:respiratory electron transport chain"/>
    <property type="evidence" value="ECO:0007669"/>
    <property type="project" value="InterPro"/>
</dbReference>
<evidence type="ECO:0000256" key="1">
    <source>
        <dbReference type="SAM" id="Phobius"/>
    </source>
</evidence>
<dbReference type="InterPro" id="IPR005797">
    <property type="entry name" value="Cyt_b/b6_N"/>
</dbReference>
<dbReference type="PROSITE" id="PS51002">
    <property type="entry name" value="CYTB_NTER"/>
    <property type="match status" value="1"/>
</dbReference>
<keyword evidence="1" id="KW-0472">Membrane</keyword>
<feature type="transmembrane region" description="Helical" evidence="1">
    <location>
        <begin position="257"/>
        <end position="281"/>
    </location>
</feature>
<dbReference type="PANTHER" id="PTHR19271:SF16">
    <property type="entry name" value="CYTOCHROME B"/>
    <property type="match status" value="1"/>
</dbReference>
<dbReference type="Gene3D" id="1.20.810.10">
    <property type="entry name" value="Cytochrome Bc1 Complex, Chain C"/>
    <property type="match status" value="1"/>
</dbReference>
<proteinExistence type="predicted"/>
<name>A0A7J4CZX5_9ARCH</name>
<dbReference type="GO" id="GO:0016020">
    <property type="term" value="C:membrane"/>
    <property type="evidence" value="ECO:0007669"/>
    <property type="project" value="InterPro"/>
</dbReference>
<dbReference type="AlphaFoldDB" id="A0A7J4CZX5"/>
<reference evidence="4" key="1">
    <citation type="journal article" date="2019" name="bioRxiv">
        <title>Genome diversification in globally distributed novel marine Proteobacteria is linked to environmental adaptation.</title>
        <authorList>
            <person name="Zhou Z."/>
            <person name="Tran P.Q."/>
            <person name="Kieft K."/>
            <person name="Anantharaman K."/>
        </authorList>
    </citation>
    <scope>NUCLEOTIDE SEQUENCE [LARGE SCALE GENOMIC DNA]</scope>
</reference>
<dbReference type="EMBL" id="DTTC01000244">
    <property type="protein sequence ID" value="HIA98296.1"/>
    <property type="molecule type" value="Genomic_DNA"/>
</dbReference>
<evidence type="ECO:0000259" key="2">
    <source>
        <dbReference type="PROSITE" id="PS51002"/>
    </source>
</evidence>